<name>A0A518EKU3_9BACT</name>
<gene>
    <name evidence="1" type="ORF">Poly30_02010</name>
</gene>
<evidence type="ECO:0000313" key="2">
    <source>
        <dbReference type="Proteomes" id="UP000320390"/>
    </source>
</evidence>
<proteinExistence type="predicted"/>
<dbReference type="InterPro" id="IPR012334">
    <property type="entry name" value="Pectin_lyas_fold"/>
</dbReference>
<dbReference type="InterPro" id="IPR011050">
    <property type="entry name" value="Pectin_lyase_fold/virulence"/>
</dbReference>
<protein>
    <recommendedName>
        <fullName evidence="3">Right handed beta helix domain-containing protein</fullName>
    </recommendedName>
</protein>
<organism evidence="1 2">
    <name type="scientific">Saltatorellus ferox</name>
    <dbReference type="NCBI Taxonomy" id="2528018"/>
    <lineage>
        <taxon>Bacteria</taxon>
        <taxon>Pseudomonadati</taxon>
        <taxon>Planctomycetota</taxon>
        <taxon>Planctomycetia</taxon>
        <taxon>Planctomycetia incertae sedis</taxon>
        <taxon>Saltatorellus</taxon>
    </lineage>
</organism>
<dbReference type="SUPFAM" id="SSF51126">
    <property type="entry name" value="Pectin lyase-like"/>
    <property type="match status" value="1"/>
</dbReference>
<reference evidence="1 2" key="1">
    <citation type="submission" date="2019-02" db="EMBL/GenBank/DDBJ databases">
        <title>Deep-cultivation of Planctomycetes and their phenomic and genomic characterization uncovers novel biology.</title>
        <authorList>
            <person name="Wiegand S."/>
            <person name="Jogler M."/>
            <person name="Boedeker C."/>
            <person name="Pinto D."/>
            <person name="Vollmers J."/>
            <person name="Rivas-Marin E."/>
            <person name="Kohn T."/>
            <person name="Peeters S.H."/>
            <person name="Heuer A."/>
            <person name="Rast P."/>
            <person name="Oberbeckmann S."/>
            <person name="Bunk B."/>
            <person name="Jeske O."/>
            <person name="Meyerdierks A."/>
            <person name="Storesund J.E."/>
            <person name="Kallscheuer N."/>
            <person name="Luecker S."/>
            <person name="Lage O.M."/>
            <person name="Pohl T."/>
            <person name="Merkel B.J."/>
            <person name="Hornburger P."/>
            <person name="Mueller R.-W."/>
            <person name="Bruemmer F."/>
            <person name="Labrenz M."/>
            <person name="Spormann A.M."/>
            <person name="Op den Camp H."/>
            <person name="Overmann J."/>
            <person name="Amann R."/>
            <person name="Jetten M.S.M."/>
            <person name="Mascher T."/>
            <person name="Medema M.H."/>
            <person name="Devos D.P."/>
            <person name="Kaster A.-K."/>
            <person name="Ovreas L."/>
            <person name="Rohde M."/>
            <person name="Galperin M.Y."/>
            <person name="Jogler C."/>
        </authorList>
    </citation>
    <scope>NUCLEOTIDE SEQUENCE [LARGE SCALE GENOMIC DNA]</scope>
    <source>
        <strain evidence="1 2">Poly30</strain>
    </source>
</reference>
<dbReference type="EMBL" id="CP036434">
    <property type="protein sequence ID" value="QDV04708.1"/>
    <property type="molecule type" value="Genomic_DNA"/>
</dbReference>
<evidence type="ECO:0008006" key="3">
    <source>
        <dbReference type="Google" id="ProtNLM"/>
    </source>
</evidence>
<keyword evidence="2" id="KW-1185">Reference proteome</keyword>
<evidence type="ECO:0000313" key="1">
    <source>
        <dbReference type="EMBL" id="QDV04708.1"/>
    </source>
</evidence>
<dbReference type="Proteomes" id="UP000320390">
    <property type="component" value="Chromosome"/>
</dbReference>
<accession>A0A518EKU3</accession>
<dbReference type="Gene3D" id="2.160.20.10">
    <property type="entry name" value="Single-stranded right-handed beta-helix, Pectin lyase-like"/>
    <property type="match status" value="1"/>
</dbReference>
<sequence>MEISGAPGEVVYFLMSDRGGIHAIGADGRPLMTGAPLLGGRRRLETLDASRKMRLDAVLAPALATGTQVRHLQIAFLSPGGVRFSDAHTVLHVGADAPFLSATEPIHVVPGATNHGVGRGWNEPHADLDRALTHSLVDADLQTHYWLLAGQYTADELGEPHPSGGNFRLLIGASLHGGFDGSETSIEERDLTVNRTVLSGDVLGDDLPNYSNRADNLGRLFYSNTYSELRDVTLTQLDGIDFVHFGGPSGVGNGGTAILLEAQHRALIQDCRFSENWAGSSLVVASSLEVARTAWTSNRGLLMNQNGYGLASLCIENSSFLANVAKYRLVVGEGWAPMELVNLTVVANRVYQPTWSLFVQDEVMDGASMSVQNCIFWRNASGGSTSEAVHSSANALAATPPDIGWSCIDQWTGTTASTGVIAVDPRFVDAVGPDGIPFSGDEDLGLTPGSPCIDAGNNEPILSAGIELDLARSARRLDDPTVLDTGNGTAPIVDMGALERR</sequence>
<dbReference type="AlphaFoldDB" id="A0A518EKU3"/>